<comment type="caution">
    <text evidence="3">The sequence shown here is derived from an EMBL/GenBank/DDBJ whole genome shotgun (WGS) entry which is preliminary data.</text>
</comment>
<proteinExistence type="predicted"/>
<reference evidence="3" key="1">
    <citation type="journal article" date="2015" name="Int. J. Syst. Evol. Microbiol.">
        <title>Rhizobium oryzicola sp. nov., potential plant-growth-promoting endophytic bacteria isolated from rice roots.</title>
        <authorList>
            <person name="Zhang X.X."/>
            <person name="Gao J.S."/>
            <person name="Cao Y.H."/>
            <person name="Sheirdil R.A."/>
            <person name="Wang X.C."/>
            <person name="Zhang L."/>
        </authorList>
    </citation>
    <scope>NUCLEOTIDE SEQUENCE</scope>
    <source>
        <strain evidence="3">05753</strain>
    </source>
</reference>
<keyword evidence="4" id="KW-1185">Reference proteome</keyword>
<gene>
    <name evidence="3" type="ORF">Q2T52_20110</name>
</gene>
<organism evidence="3 4">
    <name type="scientific">Rhizobium oryzicola</name>
    <dbReference type="NCBI Taxonomy" id="1232668"/>
    <lineage>
        <taxon>Bacteria</taxon>
        <taxon>Pseudomonadati</taxon>
        <taxon>Pseudomonadota</taxon>
        <taxon>Alphaproteobacteria</taxon>
        <taxon>Hyphomicrobiales</taxon>
        <taxon>Rhizobiaceae</taxon>
        <taxon>Rhizobium/Agrobacterium group</taxon>
        <taxon>Rhizobium</taxon>
    </lineage>
</organism>
<reference evidence="3" key="2">
    <citation type="submission" date="2023-07" db="EMBL/GenBank/DDBJ databases">
        <authorList>
            <person name="Sun H."/>
        </authorList>
    </citation>
    <scope>NUCLEOTIDE SEQUENCE</scope>
    <source>
        <strain evidence="3">05753</strain>
    </source>
</reference>
<evidence type="ECO:0000256" key="1">
    <source>
        <dbReference type="SAM" id="MobiDB-lite"/>
    </source>
</evidence>
<dbReference type="Proteomes" id="UP001169006">
    <property type="component" value="Unassembled WGS sequence"/>
</dbReference>
<dbReference type="InterPro" id="IPR035437">
    <property type="entry name" value="SNase_OB-fold_sf"/>
</dbReference>
<dbReference type="Pfam" id="PF00565">
    <property type="entry name" value="SNase"/>
    <property type="match status" value="1"/>
</dbReference>
<dbReference type="InterPro" id="IPR016071">
    <property type="entry name" value="Staphylococal_nuclease_OB-fold"/>
</dbReference>
<dbReference type="EMBL" id="JAUKWQ010000008">
    <property type="protein sequence ID" value="MDO1584398.1"/>
    <property type="molecule type" value="Genomic_DNA"/>
</dbReference>
<dbReference type="SUPFAM" id="SSF50199">
    <property type="entry name" value="Staphylococcal nuclease"/>
    <property type="match status" value="1"/>
</dbReference>
<sequence length="215" mass="23305">MASAASAKGRRPRKAKKSASRGGLIPWVLALGGVSAAIAAYDHSTFIRQTLNKGVGELPSIQSLTGSDKENSTSAAVHPTPRPEPPMAKAVGDDLIGKSYSGTFYYCGRSGLDNCVVEGNLFWHKKQPIRLADISVPMSESAKCPAERERGFAAKVRLRELLNQGSFELVDWPNRDSDKDGKRLRVVMRNGRSIGAELIREGLARPISEASKPWC</sequence>
<dbReference type="Gene3D" id="2.40.50.90">
    <property type="match status" value="1"/>
</dbReference>
<dbReference type="RefSeq" id="WP_302078636.1">
    <property type="nucleotide sequence ID" value="NZ_JAUKWQ010000008.1"/>
</dbReference>
<accession>A0ABT8T175</accession>
<evidence type="ECO:0000313" key="3">
    <source>
        <dbReference type="EMBL" id="MDO1584398.1"/>
    </source>
</evidence>
<protein>
    <submittedName>
        <fullName evidence="3">Thermonuclease family protein</fullName>
    </submittedName>
</protein>
<evidence type="ECO:0000313" key="4">
    <source>
        <dbReference type="Proteomes" id="UP001169006"/>
    </source>
</evidence>
<feature type="region of interest" description="Disordered" evidence="1">
    <location>
        <begin position="61"/>
        <end position="87"/>
    </location>
</feature>
<name>A0ABT8T175_9HYPH</name>
<evidence type="ECO:0000259" key="2">
    <source>
        <dbReference type="Pfam" id="PF00565"/>
    </source>
</evidence>
<feature type="domain" description="TNase-like" evidence="2">
    <location>
        <begin position="129"/>
        <end position="207"/>
    </location>
</feature>